<sequence length="111" mass="12602">MGAPLWLIDPFSLLRVCNGTKVRTNFFFFLKLPFFVTWTTTQKGAVTFPKCWPFVNRLGARARLTRYATDGADQEGLTPDEPLQMPFGAGLLSELESQSDESRIRFFFSAN</sequence>
<dbReference type="EMBL" id="HBUE01295169">
    <property type="protein sequence ID" value="CAG6575962.1"/>
    <property type="molecule type" value="Transcribed_RNA"/>
</dbReference>
<reference evidence="1" key="1">
    <citation type="submission" date="2021-05" db="EMBL/GenBank/DDBJ databases">
        <authorList>
            <person name="Alioto T."/>
            <person name="Alioto T."/>
            <person name="Gomez Garrido J."/>
        </authorList>
    </citation>
    <scope>NUCLEOTIDE SEQUENCE</scope>
</reference>
<dbReference type="EMBL" id="HBUE01189360">
    <property type="protein sequence ID" value="CAG6524281.1"/>
    <property type="molecule type" value="Transcribed_RNA"/>
</dbReference>
<organism evidence="1">
    <name type="scientific">Culex pipiens</name>
    <name type="common">House mosquito</name>
    <dbReference type="NCBI Taxonomy" id="7175"/>
    <lineage>
        <taxon>Eukaryota</taxon>
        <taxon>Metazoa</taxon>
        <taxon>Ecdysozoa</taxon>
        <taxon>Arthropoda</taxon>
        <taxon>Hexapoda</taxon>
        <taxon>Insecta</taxon>
        <taxon>Pterygota</taxon>
        <taxon>Neoptera</taxon>
        <taxon>Endopterygota</taxon>
        <taxon>Diptera</taxon>
        <taxon>Nematocera</taxon>
        <taxon>Culicoidea</taxon>
        <taxon>Culicidae</taxon>
        <taxon>Culicinae</taxon>
        <taxon>Culicini</taxon>
        <taxon>Culex</taxon>
        <taxon>Culex</taxon>
    </lineage>
</organism>
<protein>
    <submittedName>
        <fullName evidence="1">(northern house mosquito) hypothetical protein</fullName>
    </submittedName>
</protein>
<proteinExistence type="predicted"/>
<name>A0A8D8NSF4_CULPI</name>
<dbReference type="AlphaFoldDB" id="A0A8D8NSF4"/>
<evidence type="ECO:0000313" key="1">
    <source>
        <dbReference type="EMBL" id="CAG6575962.1"/>
    </source>
</evidence>
<accession>A0A8D8NSF4</accession>